<dbReference type="RefSeq" id="XP_008881602.1">
    <property type="nucleotide sequence ID" value="XM_008883380.1"/>
</dbReference>
<reference evidence="2" key="1">
    <citation type="submission" date="2013-12" db="EMBL/GenBank/DDBJ databases">
        <title>The Genome Sequence of Aphanomyces invadans NJM9701.</title>
        <authorList>
            <consortium name="The Broad Institute Genomics Platform"/>
            <person name="Russ C."/>
            <person name="Tyler B."/>
            <person name="van West P."/>
            <person name="Dieguez-Uribeondo J."/>
            <person name="Young S.K."/>
            <person name="Zeng Q."/>
            <person name="Gargeya S."/>
            <person name="Fitzgerald M."/>
            <person name="Abouelleil A."/>
            <person name="Alvarado L."/>
            <person name="Chapman S.B."/>
            <person name="Gainer-Dewar J."/>
            <person name="Goldberg J."/>
            <person name="Griggs A."/>
            <person name="Gujja S."/>
            <person name="Hansen M."/>
            <person name="Howarth C."/>
            <person name="Imamovic A."/>
            <person name="Ireland A."/>
            <person name="Larimer J."/>
            <person name="McCowan C."/>
            <person name="Murphy C."/>
            <person name="Pearson M."/>
            <person name="Poon T.W."/>
            <person name="Priest M."/>
            <person name="Roberts A."/>
            <person name="Saif S."/>
            <person name="Shea T."/>
            <person name="Sykes S."/>
            <person name="Wortman J."/>
            <person name="Nusbaum C."/>
            <person name="Birren B."/>
        </authorList>
    </citation>
    <scope>NUCLEOTIDE SEQUENCE [LARGE SCALE GENOMIC DNA]</scope>
    <source>
        <strain evidence="2">NJM9701</strain>
    </source>
</reference>
<dbReference type="VEuPathDB" id="FungiDB:H310_15405"/>
<feature type="transmembrane region" description="Helical" evidence="1">
    <location>
        <begin position="44"/>
        <end position="67"/>
    </location>
</feature>
<gene>
    <name evidence="2" type="ORF">H310_15405</name>
</gene>
<keyword evidence="1" id="KW-0812">Transmembrane</keyword>
<evidence type="ECO:0000256" key="1">
    <source>
        <dbReference type="SAM" id="Phobius"/>
    </source>
</evidence>
<name>A0A024T854_9STRA</name>
<keyword evidence="1" id="KW-1133">Transmembrane helix</keyword>
<keyword evidence="1" id="KW-0472">Membrane</keyword>
<dbReference type="GeneID" id="20092455"/>
<dbReference type="EMBL" id="KI914404">
    <property type="protein sequence ID" value="ETV89766.1"/>
    <property type="molecule type" value="Genomic_DNA"/>
</dbReference>
<evidence type="ECO:0000313" key="2">
    <source>
        <dbReference type="EMBL" id="ETV89766.1"/>
    </source>
</evidence>
<feature type="non-terminal residue" evidence="2">
    <location>
        <position position="72"/>
    </location>
</feature>
<protein>
    <submittedName>
        <fullName evidence="2">Uncharacterized protein</fullName>
    </submittedName>
</protein>
<organism evidence="2">
    <name type="scientific">Aphanomyces invadans</name>
    <dbReference type="NCBI Taxonomy" id="157072"/>
    <lineage>
        <taxon>Eukaryota</taxon>
        <taxon>Sar</taxon>
        <taxon>Stramenopiles</taxon>
        <taxon>Oomycota</taxon>
        <taxon>Saprolegniomycetes</taxon>
        <taxon>Saprolegniales</taxon>
        <taxon>Verrucalvaceae</taxon>
        <taxon>Aphanomyces</taxon>
    </lineage>
</organism>
<proteinExistence type="predicted"/>
<dbReference type="AlphaFoldDB" id="A0A024T854"/>
<sequence>MDVRRLDDINDELLSPGTNALLTGESVVMKVSPPPDTSTKSRRIQQIVVVGMFVAFFIAILVPFLILQKHKA</sequence>
<accession>A0A024T854</accession>